<proteinExistence type="predicted"/>
<keyword evidence="7" id="KW-1185">Reference proteome</keyword>
<dbReference type="Gene3D" id="3.30.40.10">
    <property type="entry name" value="Zinc/RING finger domain, C3HC4 (zinc finger)"/>
    <property type="match status" value="1"/>
</dbReference>
<keyword evidence="2 4" id="KW-0863">Zinc-finger</keyword>
<dbReference type="Proteomes" id="UP000694620">
    <property type="component" value="Chromosome 16"/>
</dbReference>
<dbReference type="InterPro" id="IPR013083">
    <property type="entry name" value="Znf_RING/FYVE/PHD"/>
</dbReference>
<dbReference type="GO" id="GO:0016567">
    <property type="term" value="P:protein ubiquitination"/>
    <property type="evidence" value="ECO:0007669"/>
    <property type="project" value="InterPro"/>
</dbReference>
<dbReference type="CDD" id="cd16620">
    <property type="entry name" value="vRING-HC-C4C4_RBBP6"/>
    <property type="match status" value="1"/>
</dbReference>
<organism evidence="6 7">
    <name type="scientific">Erpetoichthys calabaricus</name>
    <name type="common">Rope fish</name>
    <name type="synonym">Calamoichthys calabaricus</name>
    <dbReference type="NCBI Taxonomy" id="27687"/>
    <lineage>
        <taxon>Eukaryota</taxon>
        <taxon>Metazoa</taxon>
        <taxon>Chordata</taxon>
        <taxon>Craniata</taxon>
        <taxon>Vertebrata</taxon>
        <taxon>Euteleostomi</taxon>
        <taxon>Actinopterygii</taxon>
        <taxon>Polypteriformes</taxon>
        <taxon>Polypteridae</taxon>
        <taxon>Erpetoichthys</taxon>
    </lineage>
</organism>
<keyword evidence="1" id="KW-0479">Metal-binding</keyword>
<feature type="domain" description="RING-type" evidence="5">
    <location>
        <begin position="87"/>
        <end position="128"/>
    </location>
</feature>
<evidence type="ECO:0000256" key="4">
    <source>
        <dbReference type="PROSITE-ProRule" id="PRU00175"/>
    </source>
</evidence>
<dbReference type="GO" id="GO:0006397">
    <property type="term" value="P:mRNA processing"/>
    <property type="evidence" value="ECO:0007669"/>
    <property type="project" value="InterPro"/>
</dbReference>
<dbReference type="GO" id="GO:0006511">
    <property type="term" value="P:ubiquitin-dependent protein catabolic process"/>
    <property type="evidence" value="ECO:0007669"/>
    <property type="project" value="TreeGrafter"/>
</dbReference>
<dbReference type="SUPFAM" id="SSF57850">
    <property type="entry name" value="RING/U-box"/>
    <property type="match status" value="1"/>
</dbReference>
<name>A0A8C4SW61_ERPCA</name>
<dbReference type="InterPro" id="IPR001841">
    <property type="entry name" value="Znf_RING"/>
</dbReference>
<evidence type="ECO:0000313" key="7">
    <source>
        <dbReference type="Proteomes" id="UP000694620"/>
    </source>
</evidence>
<accession>A0A8C4SW61</accession>
<dbReference type="InterPro" id="IPR033489">
    <property type="entry name" value="RBBP6"/>
</dbReference>
<evidence type="ECO:0000256" key="1">
    <source>
        <dbReference type="ARBA" id="ARBA00022723"/>
    </source>
</evidence>
<protein>
    <recommendedName>
        <fullName evidence="5">RING-type domain-containing protein</fullName>
    </recommendedName>
</protein>
<dbReference type="Pfam" id="PF13920">
    <property type="entry name" value="zf-C3HC4_3"/>
    <property type="match status" value="1"/>
</dbReference>
<dbReference type="GeneTree" id="ENSGT00940000159365"/>
<dbReference type="GO" id="GO:0008270">
    <property type="term" value="F:zinc ion binding"/>
    <property type="evidence" value="ECO:0007669"/>
    <property type="project" value="UniProtKB-KW"/>
</dbReference>
<dbReference type="GO" id="GO:0061630">
    <property type="term" value="F:ubiquitin protein ligase activity"/>
    <property type="evidence" value="ECO:0007669"/>
    <property type="project" value="InterPro"/>
</dbReference>
<dbReference type="PROSITE" id="PS50089">
    <property type="entry name" value="ZF_RING_2"/>
    <property type="match status" value="1"/>
</dbReference>
<dbReference type="GO" id="GO:0005634">
    <property type="term" value="C:nucleus"/>
    <property type="evidence" value="ECO:0007669"/>
    <property type="project" value="TreeGrafter"/>
</dbReference>
<sequence>KISSDLGVCCFSPKDPNFKSFQRISKSSGIPTSFMVEVNDPTMKGVMLSNTGALVIPVINAEAYKNAKKEEPVFIEKKEPVPSELLCLICGDIMVDAVVIPCCGSSYCDDCIRSLLLDSDTHTCPTCHQSEVSPDSLVAKTLLRQVTFCSRLHEHLLVVYEKSKRY</sequence>
<evidence type="ECO:0000256" key="2">
    <source>
        <dbReference type="ARBA" id="ARBA00022771"/>
    </source>
</evidence>
<evidence type="ECO:0000313" key="6">
    <source>
        <dbReference type="Ensembl" id="ENSECRP00000022573.1"/>
    </source>
</evidence>
<evidence type="ECO:0000256" key="3">
    <source>
        <dbReference type="ARBA" id="ARBA00022833"/>
    </source>
</evidence>
<reference evidence="6" key="2">
    <citation type="submission" date="2025-08" db="UniProtKB">
        <authorList>
            <consortium name="Ensembl"/>
        </authorList>
    </citation>
    <scope>IDENTIFICATION</scope>
</reference>
<dbReference type="PANTHER" id="PTHR15439">
    <property type="entry name" value="RETINOBLASTOMA-BINDING PROTEIN 6"/>
    <property type="match status" value="1"/>
</dbReference>
<keyword evidence="3" id="KW-0862">Zinc</keyword>
<reference evidence="6" key="1">
    <citation type="submission" date="2021-06" db="EMBL/GenBank/DDBJ databases">
        <authorList>
            <consortium name="Wellcome Sanger Institute Data Sharing"/>
        </authorList>
    </citation>
    <scope>NUCLEOTIDE SEQUENCE [LARGE SCALE GENOMIC DNA]</scope>
</reference>
<dbReference type="Ensembl" id="ENSECRT00000023053.1">
    <property type="protein sequence ID" value="ENSECRP00000022573.1"/>
    <property type="gene ID" value="ENSECRG00000015246.1"/>
</dbReference>
<dbReference type="PANTHER" id="PTHR15439:SF0">
    <property type="entry name" value="CELL DIVISION CYCLE AND APOPTOSIS REGULATOR PROTEIN 1-RELATED"/>
    <property type="match status" value="1"/>
</dbReference>
<evidence type="ECO:0000259" key="5">
    <source>
        <dbReference type="PROSITE" id="PS50089"/>
    </source>
</evidence>
<dbReference type="AlphaFoldDB" id="A0A8C4SW61"/>
<reference evidence="6" key="3">
    <citation type="submission" date="2025-09" db="UniProtKB">
        <authorList>
            <consortium name="Ensembl"/>
        </authorList>
    </citation>
    <scope>IDENTIFICATION</scope>
</reference>